<reference evidence="17" key="2">
    <citation type="submission" date="2023-06" db="EMBL/GenBank/DDBJ databases">
        <authorList>
            <person name="Lucena T."/>
            <person name="Sun Q."/>
        </authorList>
    </citation>
    <scope>NUCLEOTIDE SEQUENCE</scope>
    <source>
        <strain evidence="17">CECT 8869</strain>
    </source>
</reference>
<evidence type="ECO:0000256" key="15">
    <source>
        <dbReference type="ARBA" id="ARBA00040883"/>
    </source>
</evidence>
<keyword evidence="8 16" id="KW-0808">Transferase</keyword>
<evidence type="ECO:0000256" key="6">
    <source>
        <dbReference type="ARBA" id="ARBA00012102"/>
    </source>
</evidence>
<keyword evidence="9 16" id="KW-0547">Nucleotide-binding</keyword>
<comment type="subunit">
    <text evidence="5 16">Homodimer.</text>
</comment>
<keyword evidence="16" id="KW-0479">Metal-binding</keyword>
<comment type="cofactor">
    <cofactor evidence="2">
        <name>K(+)</name>
        <dbReference type="ChEBI" id="CHEBI:29103"/>
    </cofactor>
</comment>
<evidence type="ECO:0000256" key="13">
    <source>
        <dbReference type="ARBA" id="ARBA00022993"/>
    </source>
</evidence>
<feature type="binding site" evidence="16">
    <location>
        <begin position="6"/>
        <end position="13"/>
    </location>
    <ligand>
        <name>ATP</name>
        <dbReference type="ChEBI" id="CHEBI:30616"/>
    </ligand>
</feature>
<feature type="binding site" evidence="16">
    <location>
        <position position="120"/>
    </location>
    <ligand>
        <name>ATP</name>
        <dbReference type="ChEBI" id="CHEBI:30616"/>
    </ligand>
</feature>
<accession>A0ABT8RN48</accession>
<dbReference type="PANTHER" id="PTHR34265:SF1">
    <property type="entry name" value="TYPE III PANTOTHENATE KINASE"/>
    <property type="match status" value="1"/>
</dbReference>
<comment type="caution">
    <text evidence="17">The sequence shown here is derived from an EMBL/GenBank/DDBJ whole genome shotgun (WGS) entry which is preliminary data.</text>
</comment>
<reference evidence="17" key="1">
    <citation type="journal article" date="2014" name="Int. J. Syst. Evol. Microbiol.">
        <title>Complete genome of a new Firmicutes species belonging to the dominant human colonic microbiota ('Ruminococcus bicirculans') reveals two chromosomes and a selective capacity to utilize plant glucans.</title>
        <authorList>
            <consortium name="NISC Comparative Sequencing Program"/>
            <person name="Wegmann U."/>
            <person name="Louis P."/>
            <person name="Goesmann A."/>
            <person name="Henrissat B."/>
            <person name="Duncan S.H."/>
            <person name="Flint H.J."/>
        </authorList>
    </citation>
    <scope>NUCLEOTIDE SEQUENCE</scope>
    <source>
        <strain evidence="17">CECT 8869</strain>
    </source>
</reference>
<keyword evidence="7 16" id="KW-0963">Cytoplasm</keyword>
<feature type="binding site" evidence="16">
    <location>
        <position position="172"/>
    </location>
    <ligand>
        <name>substrate</name>
    </ligand>
</feature>
<evidence type="ECO:0000256" key="16">
    <source>
        <dbReference type="HAMAP-Rule" id="MF_01274"/>
    </source>
</evidence>
<dbReference type="PANTHER" id="PTHR34265">
    <property type="entry name" value="TYPE III PANTOTHENATE KINASE"/>
    <property type="match status" value="1"/>
</dbReference>
<feature type="active site" description="Proton acceptor" evidence="16">
    <location>
        <position position="96"/>
    </location>
</feature>
<keyword evidence="11 16" id="KW-0067">ATP-binding</keyword>
<evidence type="ECO:0000256" key="8">
    <source>
        <dbReference type="ARBA" id="ARBA00022679"/>
    </source>
</evidence>
<evidence type="ECO:0000256" key="3">
    <source>
        <dbReference type="ARBA" id="ARBA00004496"/>
    </source>
</evidence>
<comment type="similarity">
    <text evidence="14 16">Belongs to the type III pantothenate kinase family.</text>
</comment>
<dbReference type="InterPro" id="IPR004619">
    <property type="entry name" value="Type_III_PanK"/>
</dbReference>
<feature type="binding site" evidence="16">
    <location>
        <position position="117"/>
    </location>
    <ligand>
        <name>K(+)</name>
        <dbReference type="ChEBI" id="CHEBI:29103"/>
    </ligand>
</feature>
<evidence type="ECO:0000256" key="9">
    <source>
        <dbReference type="ARBA" id="ARBA00022741"/>
    </source>
</evidence>
<feature type="binding site" evidence="16">
    <location>
        <position position="87"/>
    </location>
    <ligand>
        <name>substrate</name>
    </ligand>
</feature>
<feature type="binding site" evidence="16">
    <location>
        <begin position="94"/>
        <end position="97"/>
    </location>
    <ligand>
        <name>substrate</name>
    </ligand>
</feature>
<dbReference type="Gene3D" id="3.30.420.40">
    <property type="match status" value="2"/>
</dbReference>
<evidence type="ECO:0000313" key="18">
    <source>
        <dbReference type="Proteomes" id="UP001168579"/>
    </source>
</evidence>
<sequence>MNLIIDAGNTSVKLAIFNKSEIVHIETVAQEDFVSAVKKLFQQFPKVNAAIISNVGSLSEDKIKVVAVFCDLHELSHASKVPFKNSYATPQSLGVDRLALVTAAYYRKPHSNTLIIDAGTCITYDMLNDFDEYLGGAISPGIQMRYKAMHEQTAKLPLLEKTELLDYIGNSTENCMHSGVLYGVELELNGIIELYNSRFKDLTVILTGGDTLFLSKRVKNTIFADSKFLLKGLNYLLEYNKH</sequence>
<dbReference type="RefSeq" id="WP_304435444.1">
    <property type="nucleotide sequence ID" value="NZ_JAUKUC010000001.1"/>
</dbReference>
<evidence type="ECO:0000313" key="17">
    <source>
        <dbReference type="EMBL" id="MDO1512345.1"/>
    </source>
</evidence>
<dbReference type="GO" id="GO:0004594">
    <property type="term" value="F:pantothenate kinase activity"/>
    <property type="evidence" value="ECO:0007669"/>
    <property type="project" value="UniProtKB-EC"/>
</dbReference>
<dbReference type="EC" id="2.7.1.33" evidence="6 16"/>
<keyword evidence="13 16" id="KW-0173">Coenzyme A biosynthesis</keyword>
<name>A0ABT8RN48_9FLAO</name>
<evidence type="ECO:0000256" key="5">
    <source>
        <dbReference type="ARBA" id="ARBA00011738"/>
    </source>
</evidence>
<proteinExistence type="inferred from homology"/>
<gene>
    <name evidence="16" type="primary">coaX</name>
    <name evidence="17" type="ORF">Q2T41_06710</name>
</gene>
<dbReference type="HAMAP" id="MF_01274">
    <property type="entry name" value="Pantothen_kinase_3"/>
    <property type="match status" value="1"/>
</dbReference>
<evidence type="ECO:0000256" key="11">
    <source>
        <dbReference type="ARBA" id="ARBA00022840"/>
    </source>
</evidence>
<evidence type="ECO:0000256" key="12">
    <source>
        <dbReference type="ARBA" id="ARBA00022958"/>
    </source>
</evidence>
<dbReference type="Proteomes" id="UP001168579">
    <property type="component" value="Unassembled WGS sequence"/>
</dbReference>
<evidence type="ECO:0000256" key="10">
    <source>
        <dbReference type="ARBA" id="ARBA00022777"/>
    </source>
</evidence>
<keyword evidence="18" id="KW-1185">Reference proteome</keyword>
<dbReference type="SUPFAM" id="SSF53067">
    <property type="entry name" value="Actin-like ATPase domain"/>
    <property type="match status" value="2"/>
</dbReference>
<dbReference type="NCBIfam" id="NF009853">
    <property type="entry name" value="PRK13320.1-5"/>
    <property type="match status" value="1"/>
</dbReference>
<evidence type="ECO:0000256" key="4">
    <source>
        <dbReference type="ARBA" id="ARBA00005225"/>
    </source>
</evidence>
<organism evidence="17 18">
    <name type="scientific">Maribacter confluentis</name>
    <dbReference type="NCBI Taxonomy" id="1656093"/>
    <lineage>
        <taxon>Bacteria</taxon>
        <taxon>Pseudomonadati</taxon>
        <taxon>Bacteroidota</taxon>
        <taxon>Flavobacteriia</taxon>
        <taxon>Flavobacteriales</taxon>
        <taxon>Flavobacteriaceae</taxon>
        <taxon>Maribacter</taxon>
    </lineage>
</organism>
<dbReference type="EMBL" id="JAUKUC010000001">
    <property type="protein sequence ID" value="MDO1512345.1"/>
    <property type="molecule type" value="Genomic_DNA"/>
</dbReference>
<comment type="function">
    <text evidence="16">Catalyzes the phosphorylation of pantothenate (Pan), the first step in CoA biosynthesis.</text>
</comment>
<dbReference type="Pfam" id="PF03309">
    <property type="entry name" value="Pan_kinase"/>
    <property type="match status" value="1"/>
</dbReference>
<dbReference type="InterPro" id="IPR043129">
    <property type="entry name" value="ATPase_NBD"/>
</dbReference>
<comment type="catalytic activity">
    <reaction evidence="1 16">
        <text>(R)-pantothenate + ATP = (R)-4'-phosphopantothenate + ADP + H(+)</text>
        <dbReference type="Rhea" id="RHEA:16373"/>
        <dbReference type="ChEBI" id="CHEBI:10986"/>
        <dbReference type="ChEBI" id="CHEBI:15378"/>
        <dbReference type="ChEBI" id="CHEBI:29032"/>
        <dbReference type="ChEBI" id="CHEBI:30616"/>
        <dbReference type="ChEBI" id="CHEBI:456216"/>
        <dbReference type="EC" id="2.7.1.33"/>
    </reaction>
</comment>
<keyword evidence="12 16" id="KW-0630">Potassium</keyword>
<dbReference type="CDD" id="cd24015">
    <property type="entry name" value="ASKHA_NBD_PanK-III"/>
    <property type="match status" value="1"/>
</dbReference>
<protein>
    <recommendedName>
        <fullName evidence="15 16">Type III pantothenate kinase</fullName>
        <ecNumber evidence="6 16">2.7.1.33</ecNumber>
    </recommendedName>
    <alternativeName>
        <fullName evidence="16">PanK-III</fullName>
    </alternativeName>
    <alternativeName>
        <fullName evidence="16">Pantothenic acid kinase</fullName>
    </alternativeName>
</protein>
<comment type="pathway">
    <text evidence="4 16">Cofactor biosynthesis; coenzyme A biosynthesis; CoA from (R)-pantothenate: step 1/5.</text>
</comment>
<evidence type="ECO:0000256" key="2">
    <source>
        <dbReference type="ARBA" id="ARBA00001958"/>
    </source>
</evidence>
<comment type="cofactor">
    <cofactor evidence="16">
        <name>NH4(+)</name>
        <dbReference type="ChEBI" id="CHEBI:28938"/>
    </cofactor>
    <cofactor evidence="16">
        <name>K(+)</name>
        <dbReference type="ChEBI" id="CHEBI:29103"/>
    </cofactor>
    <text evidence="16">A monovalent cation. Ammonium or potassium.</text>
</comment>
<dbReference type="NCBIfam" id="TIGR00671">
    <property type="entry name" value="baf"/>
    <property type="match status" value="1"/>
</dbReference>
<evidence type="ECO:0000256" key="1">
    <source>
        <dbReference type="ARBA" id="ARBA00001206"/>
    </source>
</evidence>
<comment type="subcellular location">
    <subcellularLocation>
        <location evidence="3 16">Cytoplasm</location>
    </subcellularLocation>
</comment>
<evidence type="ECO:0000256" key="14">
    <source>
        <dbReference type="ARBA" id="ARBA00038036"/>
    </source>
</evidence>
<evidence type="ECO:0000256" key="7">
    <source>
        <dbReference type="ARBA" id="ARBA00022490"/>
    </source>
</evidence>
<keyword evidence="10 16" id="KW-0418">Kinase</keyword>